<evidence type="ECO:0000256" key="2">
    <source>
        <dbReference type="SAM" id="Phobius"/>
    </source>
</evidence>
<keyword evidence="4" id="KW-1185">Reference proteome</keyword>
<dbReference type="KEGG" id="rub:GBA63_10790"/>
<evidence type="ECO:0000313" key="3">
    <source>
        <dbReference type="EMBL" id="QIN83081.1"/>
    </source>
</evidence>
<keyword evidence="2" id="KW-0472">Membrane</keyword>
<dbReference type="EMBL" id="CP045119">
    <property type="protein sequence ID" value="QIN83081.1"/>
    <property type="molecule type" value="Genomic_DNA"/>
</dbReference>
<evidence type="ECO:0008006" key="5">
    <source>
        <dbReference type="Google" id="ProtNLM"/>
    </source>
</evidence>
<evidence type="ECO:0000256" key="1">
    <source>
        <dbReference type="SAM" id="MobiDB-lite"/>
    </source>
</evidence>
<name>A0A6G8Q9C1_9ACTN</name>
<reference evidence="3 4" key="1">
    <citation type="submission" date="2019-10" db="EMBL/GenBank/DDBJ databases">
        <title>Rubrobacter sp nov SCSIO 52090 isolated from a deep-sea sediment in the South China Sea.</title>
        <authorList>
            <person name="Chen R.W."/>
        </authorList>
    </citation>
    <scope>NUCLEOTIDE SEQUENCE [LARGE SCALE GENOMIC DNA]</scope>
    <source>
        <strain evidence="3 4">SCSIO 52909</strain>
    </source>
</reference>
<dbReference type="RefSeq" id="WP_166176029.1">
    <property type="nucleotide sequence ID" value="NZ_CP045119.1"/>
</dbReference>
<dbReference type="AlphaFoldDB" id="A0A6G8Q9C1"/>
<feature type="compositionally biased region" description="Basic residues" evidence="1">
    <location>
        <begin position="26"/>
        <end position="36"/>
    </location>
</feature>
<keyword evidence="2" id="KW-0812">Transmembrane</keyword>
<proteinExistence type="predicted"/>
<keyword evidence="2" id="KW-1133">Transmembrane helix</keyword>
<feature type="transmembrane region" description="Helical" evidence="2">
    <location>
        <begin position="44"/>
        <end position="61"/>
    </location>
</feature>
<feature type="region of interest" description="Disordered" evidence="1">
    <location>
        <begin position="116"/>
        <end position="146"/>
    </location>
</feature>
<gene>
    <name evidence="3" type="ORF">GBA63_10790</name>
</gene>
<feature type="region of interest" description="Disordered" evidence="1">
    <location>
        <begin position="1"/>
        <end position="36"/>
    </location>
</feature>
<feature type="compositionally biased region" description="Basic and acidic residues" evidence="1">
    <location>
        <begin position="125"/>
        <end position="146"/>
    </location>
</feature>
<protein>
    <recommendedName>
        <fullName evidence="5">Cell division protein FtsL</fullName>
    </recommendedName>
</protein>
<accession>A0A6G8Q9C1</accession>
<evidence type="ECO:0000313" key="4">
    <source>
        <dbReference type="Proteomes" id="UP000501452"/>
    </source>
</evidence>
<organism evidence="3 4">
    <name type="scientific">Rubrobacter tropicus</name>
    <dbReference type="NCBI Taxonomy" id="2653851"/>
    <lineage>
        <taxon>Bacteria</taxon>
        <taxon>Bacillati</taxon>
        <taxon>Actinomycetota</taxon>
        <taxon>Rubrobacteria</taxon>
        <taxon>Rubrobacterales</taxon>
        <taxon>Rubrobacteraceae</taxon>
        <taxon>Rubrobacter</taxon>
    </lineage>
</organism>
<sequence>MAAPQRRYRSTLPTQPALPPWEQAPRKPRVGKVRRKERGRRGRLAVLVLVPVLLMLGSVYLHTVSGGLESREAALQEELDGARASGERLEVEVAKLSAAERVRSLAREKLGMRDAGSADLQVLGDGKREDGTYDEGEQRGGEPRAR</sequence>
<dbReference type="Proteomes" id="UP000501452">
    <property type="component" value="Chromosome"/>
</dbReference>